<protein>
    <submittedName>
        <fullName evidence="1">Uncharacterized protein</fullName>
    </submittedName>
</protein>
<sequence>MDERLKHKPDDIHGPSQTSAAIKPFPPPGRFPFKYANDNFPDTCIPSQTRNFSPPALHHGRPIDTDRAFKWAQEHNHVHRLEGQEDDIASVTRSTLFFGRRAAARGAGGQLPRSPLPDPTTKQTISPILHFGGAERVYGFAPIGNNDCVRLYDGQEGYIKSAKERTSCVLLGRGINIRGTKQEGRLGSGRIAYALDSNTKVARVCAVDGWPIHPQWPV</sequence>
<comment type="caution">
    <text evidence="1">The sequence shown here is derived from an EMBL/GenBank/DDBJ whole genome shotgun (WGS) entry which is preliminary data.</text>
</comment>
<proteinExistence type="predicted"/>
<evidence type="ECO:0000313" key="1">
    <source>
        <dbReference type="EMBL" id="KAH7903061.1"/>
    </source>
</evidence>
<gene>
    <name evidence="1" type="ORF">BJ138DRAFT_1184595</name>
</gene>
<evidence type="ECO:0000313" key="2">
    <source>
        <dbReference type="Proteomes" id="UP000790377"/>
    </source>
</evidence>
<dbReference type="EMBL" id="MU269263">
    <property type="protein sequence ID" value="KAH7903061.1"/>
    <property type="molecule type" value="Genomic_DNA"/>
</dbReference>
<name>A0ACB7ZQ85_9AGAM</name>
<keyword evidence="2" id="KW-1185">Reference proteome</keyword>
<dbReference type="Proteomes" id="UP000790377">
    <property type="component" value="Unassembled WGS sequence"/>
</dbReference>
<organism evidence="1 2">
    <name type="scientific">Hygrophoropsis aurantiaca</name>
    <dbReference type="NCBI Taxonomy" id="72124"/>
    <lineage>
        <taxon>Eukaryota</taxon>
        <taxon>Fungi</taxon>
        <taxon>Dikarya</taxon>
        <taxon>Basidiomycota</taxon>
        <taxon>Agaricomycotina</taxon>
        <taxon>Agaricomycetes</taxon>
        <taxon>Agaricomycetidae</taxon>
        <taxon>Boletales</taxon>
        <taxon>Coniophorineae</taxon>
        <taxon>Hygrophoropsidaceae</taxon>
        <taxon>Hygrophoropsis</taxon>
    </lineage>
</organism>
<accession>A0ACB7ZQ85</accession>
<reference evidence="1" key="1">
    <citation type="journal article" date="2021" name="New Phytol.">
        <title>Evolutionary innovations through gain and loss of genes in the ectomycorrhizal Boletales.</title>
        <authorList>
            <person name="Wu G."/>
            <person name="Miyauchi S."/>
            <person name="Morin E."/>
            <person name="Kuo A."/>
            <person name="Drula E."/>
            <person name="Varga T."/>
            <person name="Kohler A."/>
            <person name="Feng B."/>
            <person name="Cao Y."/>
            <person name="Lipzen A."/>
            <person name="Daum C."/>
            <person name="Hundley H."/>
            <person name="Pangilinan J."/>
            <person name="Johnson J."/>
            <person name="Barry K."/>
            <person name="LaButti K."/>
            <person name="Ng V."/>
            <person name="Ahrendt S."/>
            <person name="Min B."/>
            <person name="Choi I.G."/>
            <person name="Park H."/>
            <person name="Plett J.M."/>
            <person name="Magnuson J."/>
            <person name="Spatafora J.W."/>
            <person name="Nagy L.G."/>
            <person name="Henrissat B."/>
            <person name="Grigoriev I.V."/>
            <person name="Yang Z.L."/>
            <person name="Xu J."/>
            <person name="Martin F.M."/>
        </authorList>
    </citation>
    <scope>NUCLEOTIDE SEQUENCE</scope>
    <source>
        <strain evidence="1">ATCC 28755</strain>
    </source>
</reference>